<feature type="transmembrane region" description="Helical" evidence="7">
    <location>
        <begin position="378"/>
        <end position="397"/>
    </location>
</feature>
<keyword evidence="3" id="KW-1003">Cell membrane</keyword>
<evidence type="ECO:0000256" key="3">
    <source>
        <dbReference type="ARBA" id="ARBA00022475"/>
    </source>
</evidence>
<feature type="transmembrane region" description="Helical" evidence="7">
    <location>
        <begin position="12"/>
        <end position="37"/>
    </location>
</feature>
<feature type="transmembrane region" description="Helical" evidence="7">
    <location>
        <begin position="253"/>
        <end position="271"/>
    </location>
</feature>
<feature type="transmembrane region" description="Helical" evidence="7">
    <location>
        <begin position="140"/>
        <end position="161"/>
    </location>
</feature>
<dbReference type="RefSeq" id="WP_114643556.1">
    <property type="nucleotide sequence ID" value="NZ_JAACIO010000037.1"/>
</dbReference>
<organism evidence="8 9">
    <name type="scientific">Psychrilyobacter piezotolerans</name>
    <dbReference type="NCBI Taxonomy" id="2293438"/>
    <lineage>
        <taxon>Bacteria</taxon>
        <taxon>Fusobacteriati</taxon>
        <taxon>Fusobacteriota</taxon>
        <taxon>Fusobacteriia</taxon>
        <taxon>Fusobacteriales</taxon>
        <taxon>Fusobacteriaceae</taxon>
        <taxon>Psychrilyobacter</taxon>
    </lineage>
</organism>
<evidence type="ECO:0000313" key="8">
    <source>
        <dbReference type="EMBL" id="REI39580.1"/>
    </source>
</evidence>
<dbReference type="SUPFAM" id="SSF103473">
    <property type="entry name" value="MFS general substrate transporter"/>
    <property type="match status" value="1"/>
</dbReference>
<dbReference type="EMBL" id="QUAJ01000039">
    <property type="protein sequence ID" value="REI39580.1"/>
    <property type="molecule type" value="Genomic_DNA"/>
</dbReference>
<evidence type="ECO:0000256" key="7">
    <source>
        <dbReference type="SAM" id="Phobius"/>
    </source>
</evidence>
<evidence type="ECO:0000256" key="1">
    <source>
        <dbReference type="ARBA" id="ARBA00004651"/>
    </source>
</evidence>
<dbReference type="PANTHER" id="PTHR43266:SF9">
    <property type="entry name" value="PERMEASE, MAJOR FACILITATOR SUPERFAMILY-RELATED"/>
    <property type="match status" value="1"/>
</dbReference>
<feature type="transmembrane region" description="Helical" evidence="7">
    <location>
        <begin position="43"/>
        <end position="68"/>
    </location>
</feature>
<keyword evidence="5 7" id="KW-1133">Transmembrane helix</keyword>
<gene>
    <name evidence="8" type="ORF">DYH56_14330</name>
</gene>
<evidence type="ECO:0000256" key="4">
    <source>
        <dbReference type="ARBA" id="ARBA00022692"/>
    </source>
</evidence>
<feature type="transmembrane region" description="Helical" evidence="7">
    <location>
        <begin position="283"/>
        <end position="305"/>
    </location>
</feature>
<dbReference type="Pfam" id="PF07690">
    <property type="entry name" value="MFS_1"/>
    <property type="match status" value="1"/>
</dbReference>
<accession>A0ABX9KDF5</accession>
<sequence>MKNKNSEIFNWYLYFFCQLVSNLGTIMQMSVIPLLIWDKTKSGAAMGVITGSLSLLYIFISFFSGLLADKYHRKNILITTDLLNGVIIIFYLIFVPVFSLKSLIILMAVQTIITAFFNSANSAMFSQIAPKDSIEKANSLFTTGRNSIAIIAPVLGIYIYTKYSFNTLIFINMLSFLISGFLEIFLKVTTVKNTLKEKQKGYKEVFDFFKVHDVIKDITILSILLNLIVAPLLGITLIFLIKDGVKMPDAYIGYLQSLIPIGLILGSTFVYKFGESLNLRKKYLDLIFFQSTLILTFYLFLGSLYHSHRLIGITFFVGIIIFIFIINSTILIPNTSLLHLVVDNKIKGRYFTLVSSLKMGLVPLMVAIIGFLLDKIDIKLIAITLVSISFIAQYYFVKSKKLKLRYYQYLEIYNSSK</sequence>
<keyword evidence="6 7" id="KW-0472">Membrane</keyword>
<feature type="transmembrane region" description="Helical" evidence="7">
    <location>
        <begin position="350"/>
        <end position="372"/>
    </location>
</feature>
<evidence type="ECO:0000256" key="6">
    <source>
        <dbReference type="ARBA" id="ARBA00023136"/>
    </source>
</evidence>
<dbReference type="PANTHER" id="PTHR43266">
    <property type="entry name" value="MACROLIDE-EFFLUX PROTEIN"/>
    <property type="match status" value="1"/>
</dbReference>
<dbReference type="CDD" id="cd06173">
    <property type="entry name" value="MFS_MefA_like"/>
    <property type="match status" value="1"/>
</dbReference>
<keyword evidence="4 7" id="KW-0812">Transmembrane</keyword>
<feature type="transmembrane region" description="Helical" evidence="7">
    <location>
        <begin position="167"/>
        <end position="186"/>
    </location>
</feature>
<feature type="transmembrane region" description="Helical" evidence="7">
    <location>
        <begin position="218"/>
        <end position="241"/>
    </location>
</feature>
<proteinExistence type="predicted"/>
<dbReference type="Gene3D" id="1.20.1250.20">
    <property type="entry name" value="MFS general substrate transporter like domains"/>
    <property type="match status" value="1"/>
</dbReference>
<feature type="transmembrane region" description="Helical" evidence="7">
    <location>
        <begin position="75"/>
        <end position="94"/>
    </location>
</feature>
<keyword evidence="9" id="KW-1185">Reference proteome</keyword>
<comment type="subcellular location">
    <subcellularLocation>
        <location evidence="1">Cell membrane</location>
        <topology evidence="1">Multi-pass membrane protein</topology>
    </subcellularLocation>
</comment>
<dbReference type="InterPro" id="IPR011701">
    <property type="entry name" value="MFS"/>
</dbReference>
<evidence type="ECO:0000256" key="5">
    <source>
        <dbReference type="ARBA" id="ARBA00022989"/>
    </source>
</evidence>
<comment type="caution">
    <text evidence="8">The sequence shown here is derived from an EMBL/GenBank/DDBJ whole genome shotgun (WGS) entry which is preliminary data.</text>
</comment>
<protein>
    <submittedName>
        <fullName evidence="8">MFS transporter</fullName>
    </submittedName>
</protein>
<dbReference type="InterPro" id="IPR036259">
    <property type="entry name" value="MFS_trans_sf"/>
</dbReference>
<reference evidence="8 9" key="1">
    <citation type="submission" date="2018-08" db="EMBL/GenBank/DDBJ databases">
        <title>Draft genome sequence of Psychrilyobacter sp. strain SD5 isolated from Black Sea water.</title>
        <authorList>
            <person name="Yadav S."/>
            <person name="Villanueva L."/>
            <person name="Damste J.S.S."/>
        </authorList>
    </citation>
    <scope>NUCLEOTIDE SEQUENCE [LARGE SCALE GENOMIC DNA]</scope>
    <source>
        <strain evidence="8 9">SD5</strain>
    </source>
</reference>
<keyword evidence="2" id="KW-0813">Transport</keyword>
<evidence type="ECO:0000313" key="9">
    <source>
        <dbReference type="Proteomes" id="UP000263486"/>
    </source>
</evidence>
<feature type="transmembrane region" description="Helical" evidence="7">
    <location>
        <begin position="311"/>
        <end position="338"/>
    </location>
</feature>
<name>A0ABX9KDF5_9FUSO</name>
<evidence type="ECO:0000256" key="2">
    <source>
        <dbReference type="ARBA" id="ARBA00022448"/>
    </source>
</evidence>
<feature type="transmembrane region" description="Helical" evidence="7">
    <location>
        <begin position="100"/>
        <end position="119"/>
    </location>
</feature>
<dbReference type="Proteomes" id="UP000263486">
    <property type="component" value="Unassembled WGS sequence"/>
</dbReference>